<keyword evidence="2" id="KW-1185">Reference proteome</keyword>
<evidence type="ECO:0000313" key="2">
    <source>
        <dbReference type="Proteomes" id="UP000095280"/>
    </source>
</evidence>
<proteinExistence type="predicted"/>
<reference evidence="3 4" key="1">
    <citation type="submission" date="2016-11" db="UniProtKB">
        <authorList>
            <consortium name="WormBaseParasite"/>
        </authorList>
    </citation>
    <scope>IDENTIFICATION</scope>
</reference>
<protein>
    <submittedName>
        <fullName evidence="3 4">ENT domain-containing protein</fullName>
    </submittedName>
</protein>
<dbReference type="WBParaSite" id="maker-uti_cns_0007967-snap-gene-0.2-mRNA-1">
    <property type="protein sequence ID" value="maker-uti_cns_0007967-snap-gene-0.2-mRNA-1"/>
    <property type="gene ID" value="maker-uti_cns_0007967-snap-gene-0.2"/>
</dbReference>
<name>A0A1I8HTI0_9PLAT</name>
<dbReference type="AlphaFoldDB" id="A0A1I8HTI0"/>
<feature type="region of interest" description="Disordered" evidence="1">
    <location>
        <begin position="32"/>
        <end position="65"/>
    </location>
</feature>
<dbReference type="WBParaSite" id="maker-uti_cns_0007776-snap-gene-0.8-mRNA-1">
    <property type="protein sequence ID" value="maker-uti_cns_0007776-snap-gene-0.8-mRNA-1"/>
    <property type="gene ID" value="maker-uti_cns_0007776-snap-gene-0.8"/>
</dbReference>
<organism evidence="2 3">
    <name type="scientific">Macrostomum lignano</name>
    <dbReference type="NCBI Taxonomy" id="282301"/>
    <lineage>
        <taxon>Eukaryota</taxon>
        <taxon>Metazoa</taxon>
        <taxon>Spiralia</taxon>
        <taxon>Lophotrochozoa</taxon>
        <taxon>Platyhelminthes</taxon>
        <taxon>Rhabditophora</taxon>
        <taxon>Macrostomorpha</taxon>
        <taxon>Macrostomida</taxon>
        <taxon>Macrostomidae</taxon>
        <taxon>Macrostomum</taxon>
    </lineage>
</organism>
<accession>A0A1I8HTI0</accession>
<sequence length="278" mass="31388">MKLLFEQLDRGEVTLAEARLRVTHLRRKAPPGAKSFVAPLDSEAAQPSKKPQAPPRQCRPASKRRRYLNAPIRQDVSVEGHQSGVDCTSSTADDGAFAGFQQPVILADATAEQIYHATDQLIPTGRCSAGAAQECEQQLQLDQAQLHSGSDCISRSSLVSDCKTYQHLYHDTSFHWYSDSHYHHQAQEPPMAYSQTTCTLYQHQLQYPQQQQQQQQQHPPEFNYHQHDQQFWYDEAATMQFQQQFQPHPGSTAVELHQLQCSSVAETLGYINNQASIA</sequence>
<dbReference type="Proteomes" id="UP000095280">
    <property type="component" value="Unplaced"/>
</dbReference>
<evidence type="ECO:0000256" key="1">
    <source>
        <dbReference type="SAM" id="MobiDB-lite"/>
    </source>
</evidence>
<evidence type="ECO:0000313" key="4">
    <source>
        <dbReference type="WBParaSite" id="maker-uti_cns_0007967-snap-gene-0.2-mRNA-1"/>
    </source>
</evidence>
<evidence type="ECO:0000313" key="3">
    <source>
        <dbReference type="WBParaSite" id="maker-uti_cns_0007776-snap-gene-0.8-mRNA-1"/>
    </source>
</evidence>